<feature type="transmembrane region" description="Helical" evidence="1">
    <location>
        <begin position="6"/>
        <end position="22"/>
    </location>
</feature>
<gene>
    <name evidence="3" type="ORF">H9980_10645</name>
</gene>
<evidence type="ECO:0000259" key="2">
    <source>
        <dbReference type="Pfam" id="PF10882"/>
    </source>
</evidence>
<organism evidence="3 4">
    <name type="scientific">Candidatus Erysipelatoclostridium merdavium</name>
    <dbReference type="NCBI Taxonomy" id="2838566"/>
    <lineage>
        <taxon>Bacteria</taxon>
        <taxon>Bacillati</taxon>
        <taxon>Bacillota</taxon>
        <taxon>Erysipelotrichia</taxon>
        <taxon>Erysipelotrichales</taxon>
        <taxon>Erysipelotrichales incertae sedis</taxon>
    </lineage>
</organism>
<keyword evidence="1" id="KW-0472">Membrane</keyword>
<evidence type="ECO:0000313" key="4">
    <source>
        <dbReference type="Proteomes" id="UP000886724"/>
    </source>
</evidence>
<reference evidence="3" key="2">
    <citation type="submission" date="2021-04" db="EMBL/GenBank/DDBJ databases">
        <authorList>
            <person name="Gilroy R."/>
        </authorList>
    </citation>
    <scope>NUCLEOTIDE SEQUENCE</scope>
    <source>
        <strain evidence="3">ChiGjej1B1-14440</strain>
    </source>
</reference>
<keyword evidence="1" id="KW-0812">Transmembrane</keyword>
<feature type="transmembrane region" description="Helical" evidence="1">
    <location>
        <begin position="239"/>
        <end position="257"/>
    </location>
</feature>
<dbReference type="Pfam" id="PF10882">
    <property type="entry name" value="bPH_5"/>
    <property type="match status" value="1"/>
</dbReference>
<accession>A0A9D1XNB8</accession>
<evidence type="ECO:0000256" key="1">
    <source>
        <dbReference type="SAM" id="Phobius"/>
    </source>
</evidence>
<sequence length="460" mass="53792">MLFFIIMLSTVAIVNIAFYYSTKKTASYQDGRLLLVNIPAYAYNLSEVKEIEHNFKQETTKILFLSFLTYLPMIILPDFADILYFLIIIWINIYLFNLPFKKYRNQLLKIKKDYNWPSQSTKTVKVDLAMLAHMEKQPFNYKRYLIVLIVDIICLAGMIYFKANITSYLYLVLQFIVLIIGIILIKRLPNKTYCDDTKINITINSLRIDYVSHCFFSLILIDALFNFAIQFYLLNKLPFIIVTIVIILMMINMILIINHTKDYQRKKQEILASENQKEYTIDDDSCWKIGFLGPYYYNKSDPKTFVYCGTQMVFNTAKTSYKYFVVGIWVFVIGLLIIVFGYPFYLEYTNQLVDVAIENNVIVVDSPLYDAKINLDNINKVELTDDLGDGIRTNGSDAIVYTTGNCTYDKYGDCKVYKANFHDCFIILYTDDITYIINDDDIKNTKQIYQQIKGVINNDY</sequence>
<keyword evidence="1" id="KW-1133">Transmembrane helix</keyword>
<name>A0A9D1XNB8_9FIRM</name>
<protein>
    <submittedName>
        <fullName evidence="3">PH domain-containing protein</fullName>
    </submittedName>
</protein>
<feature type="transmembrane region" description="Helical" evidence="1">
    <location>
        <begin position="210"/>
        <end position="233"/>
    </location>
</feature>
<reference evidence="3" key="1">
    <citation type="journal article" date="2021" name="PeerJ">
        <title>Extensive microbial diversity within the chicken gut microbiome revealed by metagenomics and culture.</title>
        <authorList>
            <person name="Gilroy R."/>
            <person name="Ravi A."/>
            <person name="Getino M."/>
            <person name="Pursley I."/>
            <person name="Horton D.L."/>
            <person name="Alikhan N.F."/>
            <person name="Baker D."/>
            <person name="Gharbi K."/>
            <person name="Hall N."/>
            <person name="Watson M."/>
            <person name="Adriaenssens E.M."/>
            <person name="Foster-Nyarko E."/>
            <person name="Jarju S."/>
            <person name="Secka A."/>
            <person name="Antonio M."/>
            <person name="Oren A."/>
            <person name="Chaudhuri R.R."/>
            <person name="La Ragione R."/>
            <person name="Hildebrand F."/>
            <person name="Pallen M.J."/>
        </authorList>
    </citation>
    <scope>NUCLEOTIDE SEQUENCE</scope>
    <source>
        <strain evidence="3">ChiGjej1B1-14440</strain>
    </source>
</reference>
<feature type="transmembrane region" description="Helical" evidence="1">
    <location>
        <begin position="323"/>
        <end position="345"/>
    </location>
</feature>
<dbReference type="AlphaFoldDB" id="A0A9D1XNB8"/>
<feature type="domain" description="Bacterial Pleckstrin homology" evidence="2">
    <location>
        <begin position="355"/>
        <end position="447"/>
    </location>
</feature>
<feature type="transmembrane region" description="Helical" evidence="1">
    <location>
        <begin position="144"/>
        <end position="161"/>
    </location>
</feature>
<proteinExistence type="predicted"/>
<feature type="transmembrane region" description="Helical" evidence="1">
    <location>
        <begin position="82"/>
        <end position="100"/>
    </location>
</feature>
<comment type="caution">
    <text evidence="3">The sequence shown here is derived from an EMBL/GenBank/DDBJ whole genome shotgun (WGS) entry which is preliminary data.</text>
</comment>
<dbReference type="EMBL" id="DXET01000236">
    <property type="protein sequence ID" value="HIX82410.1"/>
    <property type="molecule type" value="Genomic_DNA"/>
</dbReference>
<evidence type="ECO:0000313" key="3">
    <source>
        <dbReference type="EMBL" id="HIX82410.1"/>
    </source>
</evidence>
<feature type="transmembrane region" description="Helical" evidence="1">
    <location>
        <begin position="167"/>
        <end position="189"/>
    </location>
</feature>
<dbReference type="InterPro" id="IPR027783">
    <property type="entry name" value="Bacterial_PH-related"/>
</dbReference>
<dbReference type="Proteomes" id="UP000886724">
    <property type="component" value="Unassembled WGS sequence"/>
</dbReference>